<dbReference type="CDD" id="cd07377">
    <property type="entry name" value="WHTH_GntR"/>
    <property type="match status" value="1"/>
</dbReference>
<dbReference type="Gene3D" id="3.40.50.2300">
    <property type="match status" value="2"/>
</dbReference>
<evidence type="ECO:0000313" key="5">
    <source>
        <dbReference type="EMBL" id="OAM88564.1"/>
    </source>
</evidence>
<comment type="caution">
    <text evidence="5">The sequence shown here is derived from an EMBL/GenBank/DDBJ whole genome shotgun (WGS) entry which is preliminary data.</text>
</comment>
<dbReference type="InterPro" id="IPR000524">
    <property type="entry name" value="Tscrpt_reg_HTH_GntR"/>
</dbReference>
<dbReference type="AlphaFoldDB" id="A0A178IEX9"/>
<keyword evidence="1" id="KW-0805">Transcription regulation</keyword>
<dbReference type="Pfam" id="PF13377">
    <property type="entry name" value="Peripla_BP_3"/>
    <property type="match status" value="1"/>
</dbReference>
<dbReference type="Gene3D" id="1.10.10.10">
    <property type="entry name" value="Winged helix-like DNA-binding domain superfamily/Winged helix DNA-binding domain"/>
    <property type="match status" value="1"/>
</dbReference>
<name>A0A178IEX9_9BACT</name>
<evidence type="ECO:0000256" key="2">
    <source>
        <dbReference type="ARBA" id="ARBA00023125"/>
    </source>
</evidence>
<dbReference type="CDD" id="cd06267">
    <property type="entry name" value="PBP1_LacI_sugar_binding-like"/>
    <property type="match status" value="1"/>
</dbReference>
<keyword evidence="6" id="KW-1185">Reference proteome</keyword>
<evidence type="ECO:0000256" key="3">
    <source>
        <dbReference type="ARBA" id="ARBA00023163"/>
    </source>
</evidence>
<protein>
    <recommendedName>
        <fullName evidence="4">HTH gntR-type domain-containing protein</fullName>
    </recommendedName>
</protein>
<dbReference type="InterPro" id="IPR036388">
    <property type="entry name" value="WH-like_DNA-bd_sf"/>
</dbReference>
<dbReference type="PROSITE" id="PS50949">
    <property type="entry name" value="HTH_GNTR"/>
    <property type="match status" value="1"/>
</dbReference>
<dbReference type="SMART" id="SM00345">
    <property type="entry name" value="HTH_GNTR"/>
    <property type="match status" value="1"/>
</dbReference>
<evidence type="ECO:0000256" key="1">
    <source>
        <dbReference type="ARBA" id="ARBA00023015"/>
    </source>
</evidence>
<dbReference type="InterPro" id="IPR036390">
    <property type="entry name" value="WH_DNA-bd_sf"/>
</dbReference>
<dbReference type="GO" id="GO:0000976">
    <property type="term" value="F:transcription cis-regulatory region binding"/>
    <property type="evidence" value="ECO:0007669"/>
    <property type="project" value="TreeGrafter"/>
</dbReference>
<dbReference type="GO" id="GO:0003700">
    <property type="term" value="F:DNA-binding transcription factor activity"/>
    <property type="evidence" value="ECO:0007669"/>
    <property type="project" value="InterPro"/>
</dbReference>
<dbReference type="EMBL" id="LRRQ01000127">
    <property type="protein sequence ID" value="OAM88564.1"/>
    <property type="molecule type" value="Genomic_DNA"/>
</dbReference>
<evidence type="ECO:0000259" key="4">
    <source>
        <dbReference type="PROSITE" id="PS50949"/>
    </source>
</evidence>
<accession>A0A178IEX9</accession>
<gene>
    <name evidence="5" type="ORF">AW736_17180</name>
</gene>
<dbReference type="Proteomes" id="UP000078486">
    <property type="component" value="Unassembled WGS sequence"/>
</dbReference>
<dbReference type="RefSeq" id="WP_068771514.1">
    <property type="nucleotide sequence ID" value="NZ_CP109796.1"/>
</dbReference>
<sequence>MAPPKLHLVRNGPQPIYQQISAHLKARIAAGEFPPGAKLPGIKVLAKSLGVNHLTLRQAIRKLEEERIVVTESACGTFVTDGKPTQLKVALVLPNLNESSSQISASIQEQFSQSKSTVDILHFDENPERENEHLKRVVTEGYDGAVVFPSLNPVSIKSLLQTVIDGFPLVFIDRVPGQFPCWSVSADNHHGGYLATSHLIERGCKRIACDISGLAGVSDRYDGFMRAMGDHHLPVDYALARKFASNDDQIEQVVSQWMALPQPPDGIVFGNDWQALRGIRAVVASGRRVPHDVRVMGFDNLSICEICTPPLSSIQQDYGAIGRQSAQLLQELVALPREKRFGDRHISVPVRLVMREST</sequence>
<dbReference type="STRING" id="1184151.AW736_17180"/>
<reference evidence="5 6" key="1">
    <citation type="submission" date="2016-01" db="EMBL/GenBank/DDBJ databases">
        <title>High potential of lignocellulose degradation of a new Verrucomicrobia species.</title>
        <authorList>
            <person name="Wang Y."/>
            <person name="Shi Y."/>
            <person name="Qiu Z."/>
            <person name="Liu S."/>
            <person name="Yang H."/>
        </authorList>
    </citation>
    <scope>NUCLEOTIDE SEQUENCE [LARGE SCALE GENOMIC DNA]</scope>
    <source>
        <strain evidence="5 6">TSB47</strain>
    </source>
</reference>
<dbReference type="PANTHER" id="PTHR30146">
    <property type="entry name" value="LACI-RELATED TRANSCRIPTIONAL REPRESSOR"/>
    <property type="match status" value="1"/>
</dbReference>
<dbReference type="SUPFAM" id="SSF53822">
    <property type="entry name" value="Periplasmic binding protein-like I"/>
    <property type="match status" value="1"/>
</dbReference>
<keyword evidence="3" id="KW-0804">Transcription</keyword>
<feature type="domain" description="HTH gntR-type" evidence="4">
    <location>
        <begin position="14"/>
        <end position="82"/>
    </location>
</feature>
<dbReference type="PANTHER" id="PTHR30146:SF109">
    <property type="entry name" value="HTH-TYPE TRANSCRIPTIONAL REGULATOR GALS"/>
    <property type="match status" value="1"/>
</dbReference>
<proteinExistence type="predicted"/>
<dbReference type="OrthoDB" id="1639518at2"/>
<dbReference type="InterPro" id="IPR046335">
    <property type="entry name" value="LacI/GalR-like_sensor"/>
</dbReference>
<evidence type="ECO:0000313" key="6">
    <source>
        <dbReference type="Proteomes" id="UP000078486"/>
    </source>
</evidence>
<dbReference type="SUPFAM" id="SSF46785">
    <property type="entry name" value="Winged helix' DNA-binding domain"/>
    <property type="match status" value="1"/>
</dbReference>
<dbReference type="Pfam" id="PF00392">
    <property type="entry name" value="GntR"/>
    <property type="match status" value="1"/>
</dbReference>
<dbReference type="InterPro" id="IPR028082">
    <property type="entry name" value="Peripla_BP_I"/>
</dbReference>
<organism evidence="5 6">
    <name type="scientific">Termitidicoccus mucosus</name>
    <dbReference type="NCBI Taxonomy" id="1184151"/>
    <lineage>
        <taxon>Bacteria</taxon>
        <taxon>Pseudomonadati</taxon>
        <taxon>Verrucomicrobiota</taxon>
        <taxon>Opitutia</taxon>
        <taxon>Opitutales</taxon>
        <taxon>Opitutaceae</taxon>
        <taxon>Termitidicoccus</taxon>
    </lineage>
</organism>
<keyword evidence="2" id="KW-0238">DNA-binding</keyword>